<dbReference type="SUPFAM" id="SSF56024">
    <property type="entry name" value="Phospholipase D/nuclease"/>
    <property type="match status" value="1"/>
</dbReference>
<evidence type="ECO:0000256" key="8">
    <source>
        <dbReference type="ARBA" id="ARBA00023264"/>
    </source>
</evidence>
<evidence type="ECO:0000256" key="2">
    <source>
        <dbReference type="ARBA" id="ARBA00010682"/>
    </source>
</evidence>
<organism evidence="12 13">
    <name type="scientific">Gregarina niphandrodes</name>
    <name type="common">Septate eugregarine</name>
    <dbReference type="NCBI Taxonomy" id="110365"/>
    <lineage>
        <taxon>Eukaryota</taxon>
        <taxon>Sar</taxon>
        <taxon>Alveolata</taxon>
        <taxon>Apicomplexa</taxon>
        <taxon>Conoidasida</taxon>
        <taxon>Gregarinasina</taxon>
        <taxon>Eugregarinorida</taxon>
        <taxon>Gregarinidae</taxon>
        <taxon>Gregarina</taxon>
    </lineage>
</organism>
<dbReference type="PANTHER" id="PTHR12586:SF1">
    <property type="entry name" value="CDP-DIACYLGLYCEROL--GLYCEROL-3-PHOSPHATE 3-PHOSPHATIDYLTRANSFERASE, MITOCHONDRIAL"/>
    <property type="match status" value="1"/>
</dbReference>
<evidence type="ECO:0000259" key="11">
    <source>
        <dbReference type="PROSITE" id="PS50035"/>
    </source>
</evidence>
<accession>A0A023B4R0</accession>
<dbReference type="Pfam" id="PF13091">
    <property type="entry name" value="PLDc_2"/>
    <property type="match status" value="1"/>
</dbReference>
<dbReference type="EC" id="2.7.8.5" evidence="10"/>
<dbReference type="PIRSF" id="PIRSF000850">
    <property type="entry name" value="Phospholipase_D_PSS"/>
    <property type="match status" value="1"/>
</dbReference>
<comment type="catalytic activity">
    <reaction evidence="9 10">
        <text>a CDP-1,2-diacyl-sn-glycerol + sn-glycerol 3-phosphate = a 1,2-diacyl-sn-glycero-3-phospho-(1'-sn-glycero-3'-phosphate) + CMP + H(+)</text>
        <dbReference type="Rhea" id="RHEA:12593"/>
        <dbReference type="ChEBI" id="CHEBI:15378"/>
        <dbReference type="ChEBI" id="CHEBI:57597"/>
        <dbReference type="ChEBI" id="CHEBI:58332"/>
        <dbReference type="ChEBI" id="CHEBI:60110"/>
        <dbReference type="ChEBI" id="CHEBI:60377"/>
        <dbReference type="EC" id="2.7.8.5"/>
    </reaction>
</comment>
<dbReference type="eggNOG" id="KOG3964">
    <property type="taxonomic scope" value="Eukaryota"/>
</dbReference>
<evidence type="ECO:0000256" key="9">
    <source>
        <dbReference type="ARBA" id="ARBA00048586"/>
    </source>
</evidence>
<sequence length="485" mass="54434">MPFGAPAARFEVTAENVNVLSSATEFREVLVNKLAAAQRRVIMTSLYIGAEQEQILEQIGRKKREGLEVWTMTDYCRTVRPDKGPAGRVSSSVETMLAVGGEDGWDCYLYQTPVPYRWQRWFPYRMQETLGVLHWKYYIFDDDVIVTGANIATSYLTNRHDRWILVRKNKSLCDALAHIGQLWHGCCHRLLFGSRATGGPAVVYLSGTSRAVYLLQPRKHLNECLLEIERFLPTVCDFGEDCESLDAKHLQDIVRLSLGIHCGYAPEGSKLSWTEPEFIVKALRGPAQVRTEDTTLVLATPYCNLSPETIGLLRTELGDRELRIVGPSPNASSFFDGGPVLSAIPFAYLRLTVRALEALTRVIRVRYSAFLSQAQSTFHAKGIWHVARNQLHGQSAACGDRVLTIAGSTNFGLRSQKRDLECLFLIDTCAPKLVKQFEGELALIESLSQDCSDIRALKNGLESAKWVTRMIAKFFANNSFFRSLL</sequence>
<reference evidence="12" key="1">
    <citation type="submission" date="2013-12" db="EMBL/GenBank/DDBJ databases">
        <authorList>
            <person name="Omoto C.K."/>
            <person name="Sibley D."/>
            <person name="Venepally P."/>
            <person name="Hadjithomas M."/>
            <person name="Karamycheva S."/>
            <person name="Brunk B."/>
            <person name="Roos D."/>
            <person name="Caler E."/>
            <person name="Lorenzi H."/>
        </authorList>
    </citation>
    <scope>NUCLEOTIDE SEQUENCE</scope>
</reference>
<dbReference type="EMBL" id="AFNH02000741">
    <property type="protein sequence ID" value="EZG57239.1"/>
    <property type="molecule type" value="Genomic_DNA"/>
</dbReference>
<comment type="pathway">
    <text evidence="1 10">Phospholipid metabolism; phosphatidylglycerol biosynthesis; phosphatidylglycerol from CDP-diacylglycerol: step 1/2.</text>
</comment>
<keyword evidence="10" id="KW-0496">Mitochondrion</keyword>
<protein>
    <recommendedName>
        <fullName evidence="10">CDP-diacylglycerol--glycerol-3-phosphate 3-phosphatidyltransferase</fullName>
        <ecNumber evidence="10">2.7.8.5</ecNumber>
    </recommendedName>
</protein>
<evidence type="ECO:0000313" key="13">
    <source>
        <dbReference type="Proteomes" id="UP000019763"/>
    </source>
</evidence>
<name>A0A023B4R0_GRENI</name>
<feature type="domain" description="PLD phosphodiesterase" evidence="11">
    <location>
        <begin position="129"/>
        <end position="155"/>
    </location>
</feature>
<dbReference type="UniPathway" id="UPA00084">
    <property type="reaction ID" value="UER00503"/>
</dbReference>
<keyword evidence="13" id="KW-1185">Reference proteome</keyword>
<evidence type="ECO:0000313" key="12">
    <source>
        <dbReference type="EMBL" id="EZG57239.1"/>
    </source>
</evidence>
<dbReference type="Proteomes" id="UP000019763">
    <property type="component" value="Unassembled WGS sequence"/>
</dbReference>
<comment type="caution">
    <text evidence="12">The sequence shown here is derived from an EMBL/GenBank/DDBJ whole genome shotgun (WGS) entry which is preliminary data.</text>
</comment>
<proteinExistence type="inferred from homology"/>
<keyword evidence="3 10" id="KW-0444">Lipid biosynthesis</keyword>
<dbReference type="VEuPathDB" id="CryptoDB:GNI_098730"/>
<evidence type="ECO:0000256" key="10">
    <source>
        <dbReference type="RuleBase" id="RU365024"/>
    </source>
</evidence>
<dbReference type="OMA" id="HKCLAQC"/>
<evidence type="ECO:0000256" key="3">
    <source>
        <dbReference type="ARBA" id="ARBA00022516"/>
    </source>
</evidence>
<dbReference type="GO" id="GO:0005524">
    <property type="term" value="F:ATP binding"/>
    <property type="evidence" value="ECO:0007669"/>
    <property type="project" value="UniProtKB-KW"/>
</dbReference>
<evidence type="ECO:0000256" key="1">
    <source>
        <dbReference type="ARBA" id="ARBA00005042"/>
    </source>
</evidence>
<dbReference type="GeneID" id="22913489"/>
<keyword evidence="7 10" id="KW-0594">Phospholipid biosynthesis</keyword>
<evidence type="ECO:0000256" key="7">
    <source>
        <dbReference type="ARBA" id="ARBA00023209"/>
    </source>
</evidence>
<dbReference type="OrthoDB" id="10250191at2759"/>
<keyword evidence="4 10" id="KW-0808">Transferase</keyword>
<evidence type="ECO:0000256" key="5">
    <source>
        <dbReference type="ARBA" id="ARBA00022737"/>
    </source>
</evidence>
<dbReference type="InterPro" id="IPR025202">
    <property type="entry name" value="PLD-like_dom"/>
</dbReference>
<keyword evidence="10" id="KW-0547">Nucleotide-binding</keyword>
<comment type="subcellular location">
    <subcellularLocation>
        <location evidence="10">Mitochondrion</location>
    </subcellularLocation>
</comment>
<dbReference type="RefSeq" id="XP_011131072.1">
    <property type="nucleotide sequence ID" value="XM_011132770.1"/>
</dbReference>
<dbReference type="InterPro" id="IPR016270">
    <property type="entry name" value="PGS1"/>
</dbReference>
<evidence type="ECO:0000256" key="4">
    <source>
        <dbReference type="ARBA" id="ARBA00022679"/>
    </source>
</evidence>
<keyword evidence="8 10" id="KW-1208">Phospholipid metabolism</keyword>
<comment type="similarity">
    <text evidence="2 10">Belongs to the CDP-alcohol phosphatidyltransferase class-II family.</text>
</comment>
<dbReference type="GO" id="GO:0008444">
    <property type="term" value="F:CDP-diacylglycerol-glycerol-3-phosphate 3-phosphatidyltransferase activity"/>
    <property type="evidence" value="ECO:0007669"/>
    <property type="project" value="UniProtKB-EC"/>
</dbReference>
<dbReference type="GO" id="GO:0032049">
    <property type="term" value="P:cardiolipin biosynthetic process"/>
    <property type="evidence" value="ECO:0007669"/>
    <property type="project" value="InterPro"/>
</dbReference>
<comment type="function">
    <text evidence="10">Functions in the biosynthesis of the anionic phospholipids phosphatidylglycerol and cardiolipin.</text>
</comment>
<dbReference type="PROSITE" id="PS50035">
    <property type="entry name" value="PLD"/>
    <property type="match status" value="1"/>
</dbReference>
<dbReference type="AlphaFoldDB" id="A0A023B4R0"/>
<dbReference type="Gene3D" id="3.30.870.10">
    <property type="entry name" value="Endonuclease Chain A"/>
    <property type="match status" value="2"/>
</dbReference>
<dbReference type="InterPro" id="IPR001736">
    <property type="entry name" value="PLipase_D/transphosphatidylase"/>
</dbReference>
<keyword evidence="10" id="KW-0067">ATP-binding</keyword>
<gene>
    <name evidence="12" type="ORF">GNI_098730</name>
</gene>
<evidence type="ECO:0000256" key="6">
    <source>
        <dbReference type="ARBA" id="ARBA00023098"/>
    </source>
</evidence>
<keyword evidence="6 10" id="KW-0443">Lipid metabolism</keyword>
<keyword evidence="5" id="KW-0677">Repeat</keyword>
<dbReference type="GO" id="GO:0005739">
    <property type="term" value="C:mitochondrion"/>
    <property type="evidence" value="ECO:0007669"/>
    <property type="project" value="UniProtKB-SubCell"/>
</dbReference>
<dbReference type="PANTHER" id="PTHR12586">
    <property type="entry name" value="CDP-DIACYLGLYCEROL--SERINE O-PHOSPHATIDYLTRANSFERASE"/>
    <property type="match status" value="1"/>
</dbReference>